<evidence type="ECO:0000313" key="1">
    <source>
        <dbReference type="EMBL" id="MCI81770.1"/>
    </source>
</evidence>
<reference evidence="1 2" key="1">
    <citation type="journal article" date="2018" name="Front. Plant Sci.">
        <title>Red Clover (Trifolium pratense) and Zigzag Clover (T. medium) - A Picture of Genomic Similarities and Differences.</title>
        <authorList>
            <person name="Dluhosova J."/>
            <person name="Istvanek J."/>
            <person name="Nedelnik J."/>
            <person name="Repkova J."/>
        </authorList>
    </citation>
    <scope>NUCLEOTIDE SEQUENCE [LARGE SCALE GENOMIC DNA]</scope>
    <source>
        <strain evidence="2">cv. 10/8</strain>
        <tissue evidence="1">Leaf</tissue>
    </source>
</reference>
<dbReference type="Proteomes" id="UP000265520">
    <property type="component" value="Unassembled WGS sequence"/>
</dbReference>
<sequence length="26" mass="2851">ANGGMTHGHPLPPAFFFLAQEHAEHH</sequence>
<accession>A0A392V5P5</accession>
<proteinExistence type="predicted"/>
<feature type="non-terminal residue" evidence="1">
    <location>
        <position position="1"/>
    </location>
</feature>
<keyword evidence="2" id="KW-1185">Reference proteome</keyword>
<dbReference type="EMBL" id="LXQA011027248">
    <property type="protein sequence ID" value="MCI81770.1"/>
    <property type="molecule type" value="Genomic_DNA"/>
</dbReference>
<organism evidence="1 2">
    <name type="scientific">Trifolium medium</name>
    <dbReference type="NCBI Taxonomy" id="97028"/>
    <lineage>
        <taxon>Eukaryota</taxon>
        <taxon>Viridiplantae</taxon>
        <taxon>Streptophyta</taxon>
        <taxon>Embryophyta</taxon>
        <taxon>Tracheophyta</taxon>
        <taxon>Spermatophyta</taxon>
        <taxon>Magnoliopsida</taxon>
        <taxon>eudicotyledons</taxon>
        <taxon>Gunneridae</taxon>
        <taxon>Pentapetalae</taxon>
        <taxon>rosids</taxon>
        <taxon>fabids</taxon>
        <taxon>Fabales</taxon>
        <taxon>Fabaceae</taxon>
        <taxon>Papilionoideae</taxon>
        <taxon>50 kb inversion clade</taxon>
        <taxon>NPAAA clade</taxon>
        <taxon>Hologalegina</taxon>
        <taxon>IRL clade</taxon>
        <taxon>Trifolieae</taxon>
        <taxon>Trifolium</taxon>
    </lineage>
</organism>
<evidence type="ECO:0000313" key="2">
    <source>
        <dbReference type="Proteomes" id="UP000265520"/>
    </source>
</evidence>
<name>A0A392V5P5_9FABA</name>
<dbReference type="AlphaFoldDB" id="A0A392V5P5"/>
<protein>
    <submittedName>
        <fullName evidence="1">Uncharacterized protein</fullName>
    </submittedName>
</protein>
<comment type="caution">
    <text evidence="1">The sequence shown here is derived from an EMBL/GenBank/DDBJ whole genome shotgun (WGS) entry which is preliminary data.</text>
</comment>